<feature type="domain" description="HD-GYP" evidence="4">
    <location>
        <begin position="203"/>
        <end position="399"/>
    </location>
</feature>
<dbReference type="PANTHER" id="PTHR45228:SF8">
    <property type="entry name" value="TWO-COMPONENT RESPONSE REGULATOR-RELATED"/>
    <property type="match status" value="1"/>
</dbReference>
<dbReference type="Proteomes" id="UP000063387">
    <property type="component" value="Chromosome"/>
</dbReference>
<evidence type="ECO:0000256" key="2">
    <source>
        <dbReference type="SAM" id="Coils"/>
    </source>
</evidence>
<evidence type="ECO:0000313" key="5">
    <source>
        <dbReference type="EMBL" id="AMD00850.1"/>
    </source>
</evidence>
<gene>
    <name evidence="5" type="primary">hupR1_2</name>
    <name evidence="5" type="ORF">LOKO_01782</name>
</gene>
<proteinExistence type="predicted"/>
<dbReference type="InterPro" id="IPR001789">
    <property type="entry name" value="Sig_transdc_resp-reg_receiver"/>
</dbReference>
<keyword evidence="6" id="KW-1185">Reference proteome</keyword>
<dbReference type="InterPro" id="IPR052020">
    <property type="entry name" value="Cyclic_di-GMP/3'3'-cGAMP_PDE"/>
</dbReference>
<evidence type="ECO:0000256" key="1">
    <source>
        <dbReference type="PROSITE-ProRule" id="PRU00169"/>
    </source>
</evidence>
<dbReference type="EMBL" id="CP014226">
    <property type="protein sequence ID" value="AMD00850.1"/>
    <property type="molecule type" value="Genomic_DNA"/>
</dbReference>
<dbReference type="SUPFAM" id="SSF109604">
    <property type="entry name" value="HD-domain/PDEase-like"/>
    <property type="match status" value="1"/>
</dbReference>
<evidence type="ECO:0000313" key="6">
    <source>
        <dbReference type="Proteomes" id="UP000063387"/>
    </source>
</evidence>
<dbReference type="Pfam" id="PF13487">
    <property type="entry name" value="HD_5"/>
    <property type="match status" value="1"/>
</dbReference>
<comment type="caution">
    <text evidence="1">Lacks conserved residue(s) required for the propagation of feature annotation.</text>
</comment>
<feature type="coiled-coil region" evidence="2">
    <location>
        <begin position="146"/>
        <end position="206"/>
    </location>
</feature>
<dbReference type="Pfam" id="PF00072">
    <property type="entry name" value="Response_reg"/>
    <property type="match status" value="1"/>
</dbReference>
<reference evidence="5 6" key="1">
    <citation type="journal article" date="2016" name="Genome Announc.">
        <title>Draft Genome Sequence of 'Halomonas chromatireducens' Strain AGD 8-3, a Haloalkaliphilic Chromate- and Selenite-Reducing Gammaproteobacterium.</title>
        <authorList>
            <person name="Sharko F.S."/>
            <person name="Shapovalova A.A."/>
            <person name="Tsygankova S.V."/>
            <person name="Komova A.V."/>
            <person name="Boulygina E.S."/>
            <person name="Teslyuk A.B."/>
            <person name="Gotovtsev P.M."/>
            <person name="Namsaraev Z.B."/>
            <person name="Khijniak T.V."/>
            <person name="Nedoluzhko A.V."/>
            <person name="Vasilov R.G."/>
        </authorList>
    </citation>
    <scope>NUCLEOTIDE SEQUENCE [LARGE SCALE GENOMIC DNA]</scope>
    <source>
        <strain evidence="5 6">AGD 8-3</strain>
    </source>
</reference>
<dbReference type="PROSITE" id="PS51832">
    <property type="entry name" value="HD_GYP"/>
    <property type="match status" value="1"/>
</dbReference>
<reference evidence="5 6" key="2">
    <citation type="submission" date="2016-02" db="EMBL/GenBank/DDBJ databases">
        <authorList>
            <person name="Wen L."/>
            <person name="He K."/>
            <person name="Yang H."/>
        </authorList>
    </citation>
    <scope>NUCLEOTIDE SEQUENCE [LARGE SCALE GENOMIC DNA]</scope>
    <source>
        <strain evidence="5 6">AGD 8-3</strain>
    </source>
</reference>
<dbReference type="SUPFAM" id="SSF52172">
    <property type="entry name" value="CheY-like"/>
    <property type="match status" value="1"/>
</dbReference>
<dbReference type="Gene3D" id="1.10.3210.10">
    <property type="entry name" value="Hypothetical protein af1432"/>
    <property type="match status" value="1"/>
</dbReference>
<dbReference type="STRING" id="507626.LOKO_01782"/>
<dbReference type="KEGG" id="hco:LOKO_01782"/>
<sequence>MPQTDSHNDGLDPVEIATVSQTGEMASQPPPATLLLVDSDADTLALLAATLEQEGCRLLTAKGGEAALTVLDEEEIDLVMANARMPDMGGIDLLNRIEQGWPHCLRILLDSQSDMNAIVRAINEGHIYSFVGIPWKADELCQTLRQALAHQQSERERDRLEQLTQEQNQELIELNASLEKRVETRSQELEQLSAMLEAAYTELEHSHVTTTRVFSSLINLRLPSRLQTNAQVDALVRAFCEVHELEDELKHDLLMAAALYNLGRLSWNDHMLTTPSQRLFAEDQKAYQRYPEVGESLLMALDHLDGTARIVRHHRERWNGGGYPDQLEQQAIPFGARLLGLAVDYIELQRGMILPNKLPRQQALELLRKFSGRVYDPELCASFLKLCLEQAPDLGVIGESVLSLDSSKLQPGMVLAKDLYSEAGMLLLHEGKQLTRALIDKLLHFEEVEEIRYSLLIKKPGSDG</sequence>
<dbReference type="RefSeq" id="WP_201025376.1">
    <property type="nucleotide sequence ID" value="NZ_CP014226.1"/>
</dbReference>
<dbReference type="AlphaFoldDB" id="A0A0X8HE07"/>
<keyword evidence="2" id="KW-0175">Coiled coil</keyword>
<protein>
    <submittedName>
        <fullName evidence="5">Hydrogenase transcriptional regulatory protein hupR1</fullName>
    </submittedName>
</protein>
<dbReference type="SMART" id="SM00448">
    <property type="entry name" value="REC"/>
    <property type="match status" value="1"/>
</dbReference>
<feature type="domain" description="Response regulatory" evidence="3">
    <location>
        <begin position="33"/>
        <end position="148"/>
    </location>
</feature>
<dbReference type="PROSITE" id="PS50110">
    <property type="entry name" value="RESPONSE_REGULATORY"/>
    <property type="match status" value="1"/>
</dbReference>
<evidence type="ECO:0000259" key="3">
    <source>
        <dbReference type="PROSITE" id="PS50110"/>
    </source>
</evidence>
<dbReference type="InterPro" id="IPR011006">
    <property type="entry name" value="CheY-like_superfamily"/>
</dbReference>
<name>A0A0X8HE07_9GAMM</name>
<evidence type="ECO:0000259" key="4">
    <source>
        <dbReference type="PROSITE" id="PS51832"/>
    </source>
</evidence>
<accession>A0A0X8HE07</accession>
<organism evidence="5 6">
    <name type="scientific">Halomonas chromatireducens</name>
    <dbReference type="NCBI Taxonomy" id="507626"/>
    <lineage>
        <taxon>Bacteria</taxon>
        <taxon>Pseudomonadati</taxon>
        <taxon>Pseudomonadota</taxon>
        <taxon>Gammaproteobacteria</taxon>
        <taxon>Oceanospirillales</taxon>
        <taxon>Halomonadaceae</taxon>
        <taxon>Halomonas</taxon>
    </lineage>
</organism>
<dbReference type="Gene3D" id="3.40.50.2300">
    <property type="match status" value="1"/>
</dbReference>
<dbReference type="GO" id="GO:0000160">
    <property type="term" value="P:phosphorelay signal transduction system"/>
    <property type="evidence" value="ECO:0007669"/>
    <property type="project" value="InterPro"/>
</dbReference>
<dbReference type="PATRIC" id="fig|507626.3.peg.1778"/>
<dbReference type="PANTHER" id="PTHR45228">
    <property type="entry name" value="CYCLIC DI-GMP PHOSPHODIESTERASE TM_0186-RELATED"/>
    <property type="match status" value="1"/>
</dbReference>
<dbReference type="InterPro" id="IPR037522">
    <property type="entry name" value="HD_GYP_dom"/>
</dbReference>